<feature type="transmembrane region" description="Helical" evidence="7">
    <location>
        <begin position="7"/>
        <end position="26"/>
    </location>
</feature>
<feature type="transmembrane region" description="Helical" evidence="7">
    <location>
        <begin position="164"/>
        <end position="183"/>
    </location>
</feature>
<accession>A0A0T6LNL2</accession>
<dbReference type="Pfam" id="PF00892">
    <property type="entry name" value="EamA"/>
    <property type="match status" value="2"/>
</dbReference>
<feature type="domain" description="EamA" evidence="8">
    <location>
        <begin position="169"/>
        <end position="296"/>
    </location>
</feature>
<sequence>MSARGWVLFAVMSLVWGIPYLLIKVAVEGVSVPVLVFTRTAIGAAVLLPAAVRAGGMGTVRRHWRPLLVFAALEILGPWWLLSDAERELSSSFTGLLIATVPILAMALSRVAARIDARRGGGAPGTAGDPGGERIGPARWCGLGLGLLGVSLLAGPHLGGGSGWPITEVLLVALGYATAPLIAARKLNDVPNLTLTASCLTLAALVYAPAASATWPQEMPSARVLAALVTLGVVCTALAFLVFFELIREVGPSRATVFTYVNPVVAVTAGVILLDEPLDATTGIAFLVILVGSVLATASRRGTGGVTAPPPAPASRPTGAREGNGDGDGGVTADRATADCAADEAGP</sequence>
<evidence type="ECO:0000256" key="2">
    <source>
        <dbReference type="ARBA" id="ARBA00007362"/>
    </source>
</evidence>
<evidence type="ECO:0000256" key="1">
    <source>
        <dbReference type="ARBA" id="ARBA00004141"/>
    </source>
</evidence>
<feature type="transmembrane region" description="Helical" evidence="7">
    <location>
        <begin position="222"/>
        <end position="243"/>
    </location>
</feature>
<evidence type="ECO:0000256" key="7">
    <source>
        <dbReference type="SAM" id="Phobius"/>
    </source>
</evidence>
<feature type="transmembrane region" description="Helical" evidence="7">
    <location>
        <begin position="64"/>
        <end position="81"/>
    </location>
</feature>
<dbReference type="InterPro" id="IPR037185">
    <property type="entry name" value="EmrE-like"/>
</dbReference>
<feature type="transmembrane region" description="Helical" evidence="7">
    <location>
        <begin position="255"/>
        <end position="274"/>
    </location>
</feature>
<feature type="compositionally biased region" description="Low complexity" evidence="6">
    <location>
        <begin position="333"/>
        <end position="347"/>
    </location>
</feature>
<keyword evidence="4 7" id="KW-1133">Transmembrane helix</keyword>
<feature type="transmembrane region" description="Helical" evidence="7">
    <location>
        <begin position="280"/>
        <end position="298"/>
    </location>
</feature>
<organism evidence="9 10">
    <name type="scientific">Wenjunlia vitaminophila</name>
    <name type="common">Streptomyces vitaminophilus</name>
    <dbReference type="NCBI Taxonomy" id="76728"/>
    <lineage>
        <taxon>Bacteria</taxon>
        <taxon>Bacillati</taxon>
        <taxon>Actinomycetota</taxon>
        <taxon>Actinomycetes</taxon>
        <taxon>Kitasatosporales</taxon>
        <taxon>Streptomycetaceae</taxon>
        <taxon>Wenjunlia</taxon>
    </lineage>
</organism>
<evidence type="ECO:0000313" key="9">
    <source>
        <dbReference type="EMBL" id="KRV47513.1"/>
    </source>
</evidence>
<gene>
    <name evidence="9" type="ORF">AQ490_06335</name>
</gene>
<feature type="region of interest" description="Disordered" evidence="6">
    <location>
        <begin position="300"/>
        <end position="347"/>
    </location>
</feature>
<dbReference type="OrthoDB" id="4630069at2"/>
<dbReference type="InterPro" id="IPR000620">
    <property type="entry name" value="EamA_dom"/>
</dbReference>
<reference evidence="9 10" key="1">
    <citation type="submission" date="2015-10" db="EMBL/GenBank/DDBJ databases">
        <title>Draft genome sequence of pyrrolomycin-producing Streptomyces vitaminophilus.</title>
        <authorList>
            <person name="Graham D.E."/>
            <person name="Mahan K.M."/>
            <person name="Klingeman D.M."/>
            <person name="Hettich R.L."/>
            <person name="Parry R.J."/>
        </authorList>
    </citation>
    <scope>NUCLEOTIDE SEQUENCE [LARGE SCALE GENOMIC DNA]</scope>
    <source>
        <strain evidence="9 10">ATCC 31673</strain>
    </source>
</reference>
<keyword evidence="5 7" id="KW-0472">Membrane</keyword>
<comment type="subcellular location">
    <subcellularLocation>
        <location evidence="1">Membrane</location>
        <topology evidence="1">Multi-pass membrane protein</topology>
    </subcellularLocation>
</comment>
<dbReference type="Proteomes" id="UP000050867">
    <property type="component" value="Unassembled WGS sequence"/>
</dbReference>
<feature type="transmembrane region" description="Helical" evidence="7">
    <location>
        <begin position="32"/>
        <end position="52"/>
    </location>
</feature>
<feature type="domain" description="EamA" evidence="8">
    <location>
        <begin position="5"/>
        <end position="111"/>
    </location>
</feature>
<evidence type="ECO:0000256" key="5">
    <source>
        <dbReference type="ARBA" id="ARBA00023136"/>
    </source>
</evidence>
<dbReference type="Gene3D" id="1.10.3730.20">
    <property type="match status" value="1"/>
</dbReference>
<dbReference type="GO" id="GO:0016020">
    <property type="term" value="C:membrane"/>
    <property type="evidence" value="ECO:0007669"/>
    <property type="project" value="UniProtKB-SubCell"/>
</dbReference>
<comment type="similarity">
    <text evidence="2">Belongs to the EamA transporter family.</text>
</comment>
<feature type="transmembrane region" description="Helical" evidence="7">
    <location>
        <begin position="140"/>
        <end position="158"/>
    </location>
</feature>
<dbReference type="eggNOG" id="COG0697">
    <property type="taxonomic scope" value="Bacteria"/>
</dbReference>
<evidence type="ECO:0000259" key="8">
    <source>
        <dbReference type="Pfam" id="PF00892"/>
    </source>
</evidence>
<dbReference type="AlphaFoldDB" id="A0A0T6LNL2"/>
<evidence type="ECO:0000256" key="3">
    <source>
        <dbReference type="ARBA" id="ARBA00022692"/>
    </source>
</evidence>
<dbReference type="STRING" id="76728.AQ490_06335"/>
<dbReference type="RefSeq" id="WP_018384025.1">
    <property type="nucleotide sequence ID" value="NZ_LLZU01000036.1"/>
</dbReference>
<proteinExistence type="inferred from homology"/>
<dbReference type="PANTHER" id="PTHR32322:SF2">
    <property type="entry name" value="EAMA DOMAIN-CONTAINING PROTEIN"/>
    <property type="match status" value="1"/>
</dbReference>
<dbReference type="InterPro" id="IPR050638">
    <property type="entry name" value="AA-Vitamin_Transporters"/>
</dbReference>
<dbReference type="PANTHER" id="PTHR32322">
    <property type="entry name" value="INNER MEMBRANE TRANSPORTER"/>
    <property type="match status" value="1"/>
</dbReference>
<protein>
    <recommendedName>
        <fullName evidence="8">EamA domain-containing protein</fullName>
    </recommendedName>
</protein>
<name>A0A0T6LNL2_WENVI</name>
<keyword evidence="10" id="KW-1185">Reference proteome</keyword>
<comment type="caution">
    <text evidence="9">The sequence shown here is derived from an EMBL/GenBank/DDBJ whole genome shotgun (WGS) entry which is preliminary data.</text>
</comment>
<feature type="transmembrane region" description="Helical" evidence="7">
    <location>
        <begin position="93"/>
        <end position="113"/>
    </location>
</feature>
<evidence type="ECO:0000313" key="10">
    <source>
        <dbReference type="Proteomes" id="UP000050867"/>
    </source>
</evidence>
<dbReference type="SUPFAM" id="SSF103481">
    <property type="entry name" value="Multidrug resistance efflux transporter EmrE"/>
    <property type="match status" value="2"/>
</dbReference>
<dbReference type="EMBL" id="LLZU01000036">
    <property type="protein sequence ID" value="KRV47513.1"/>
    <property type="molecule type" value="Genomic_DNA"/>
</dbReference>
<keyword evidence="3 7" id="KW-0812">Transmembrane</keyword>
<evidence type="ECO:0000256" key="6">
    <source>
        <dbReference type="SAM" id="MobiDB-lite"/>
    </source>
</evidence>
<evidence type="ECO:0000256" key="4">
    <source>
        <dbReference type="ARBA" id="ARBA00022989"/>
    </source>
</evidence>
<feature type="transmembrane region" description="Helical" evidence="7">
    <location>
        <begin position="190"/>
        <end position="210"/>
    </location>
</feature>